<gene>
    <name evidence="10" type="ORF">K3152_09140</name>
</gene>
<keyword evidence="5 9" id="KW-0812">Transmembrane</keyword>
<feature type="transmembrane region" description="Helical" evidence="9">
    <location>
        <begin position="84"/>
        <end position="102"/>
    </location>
</feature>
<evidence type="ECO:0000313" key="10">
    <source>
        <dbReference type="EMBL" id="MBX7458409.1"/>
    </source>
</evidence>
<dbReference type="RefSeq" id="WP_221573826.1">
    <property type="nucleotide sequence ID" value="NZ_JAIGNK010000003.1"/>
</dbReference>
<keyword evidence="7 9" id="KW-0472">Membrane</keyword>
<comment type="similarity">
    <text evidence="8">Belongs to the TsuA/YedE (TC 9.B.102) family.</text>
</comment>
<evidence type="ECO:0000256" key="3">
    <source>
        <dbReference type="ARBA" id="ARBA00022475"/>
    </source>
</evidence>
<evidence type="ECO:0000256" key="5">
    <source>
        <dbReference type="ARBA" id="ARBA00022692"/>
    </source>
</evidence>
<dbReference type="EMBL" id="JAIGNK010000003">
    <property type="protein sequence ID" value="MBX7458409.1"/>
    <property type="molecule type" value="Genomic_DNA"/>
</dbReference>
<evidence type="ECO:0000313" key="11">
    <source>
        <dbReference type="Proteomes" id="UP000783253"/>
    </source>
</evidence>
<feature type="transmembrane region" description="Helical" evidence="9">
    <location>
        <begin position="58"/>
        <end position="78"/>
    </location>
</feature>
<protein>
    <submittedName>
        <fullName evidence="10">YeeE/YedE family protein</fullName>
    </submittedName>
</protein>
<accession>A0ABS7J2V2</accession>
<keyword evidence="2" id="KW-0813">Transport</keyword>
<dbReference type="Proteomes" id="UP000783253">
    <property type="component" value="Unassembled WGS sequence"/>
</dbReference>
<comment type="caution">
    <text evidence="10">The sequence shown here is derived from an EMBL/GenBank/DDBJ whole genome shotgun (WGS) entry which is preliminary data.</text>
</comment>
<reference evidence="10 11" key="1">
    <citation type="submission" date="2021-08" db="EMBL/GenBank/DDBJ databases">
        <title>Comparative Genomics Analysis of the Genus Qipengyuania Reveals Extensive Genetic Diversity and Metabolic Versatility, Including the Description of Fifteen Novel Species.</title>
        <authorList>
            <person name="Liu Y."/>
        </authorList>
    </citation>
    <scope>NUCLEOTIDE SEQUENCE [LARGE SCALE GENOMIC DNA]</scope>
    <source>
        <strain evidence="10 11">1NDH17</strain>
    </source>
</reference>
<dbReference type="PANTHER" id="PTHR30574:SF1">
    <property type="entry name" value="SULPHUR TRANSPORT DOMAIN-CONTAINING PROTEIN"/>
    <property type="match status" value="1"/>
</dbReference>
<dbReference type="PANTHER" id="PTHR30574">
    <property type="entry name" value="INNER MEMBRANE PROTEIN YEDE"/>
    <property type="match status" value="1"/>
</dbReference>
<evidence type="ECO:0000256" key="7">
    <source>
        <dbReference type="ARBA" id="ARBA00023136"/>
    </source>
</evidence>
<feature type="transmembrane region" description="Helical" evidence="9">
    <location>
        <begin position="123"/>
        <end position="143"/>
    </location>
</feature>
<dbReference type="Pfam" id="PF04143">
    <property type="entry name" value="Sulf_transp"/>
    <property type="match status" value="1"/>
</dbReference>
<keyword evidence="4" id="KW-0997">Cell inner membrane</keyword>
<name>A0ABS7J2V2_9SPHN</name>
<dbReference type="InterPro" id="IPR007272">
    <property type="entry name" value="Sulf_transp_TsuA/YedE"/>
</dbReference>
<evidence type="ECO:0000256" key="1">
    <source>
        <dbReference type="ARBA" id="ARBA00004429"/>
    </source>
</evidence>
<keyword evidence="3" id="KW-1003">Cell membrane</keyword>
<evidence type="ECO:0000256" key="4">
    <source>
        <dbReference type="ARBA" id="ARBA00022519"/>
    </source>
</evidence>
<evidence type="ECO:0000256" key="8">
    <source>
        <dbReference type="ARBA" id="ARBA00035655"/>
    </source>
</evidence>
<feature type="transmembrane region" description="Helical" evidence="9">
    <location>
        <begin position="15"/>
        <end position="37"/>
    </location>
</feature>
<evidence type="ECO:0000256" key="2">
    <source>
        <dbReference type="ARBA" id="ARBA00022448"/>
    </source>
</evidence>
<evidence type="ECO:0000256" key="6">
    <source>
        <dbReference type="ARBA" id="ARBA00022989"/>
    </source>
</evidence>
<sequence>MMLPGFPDAAPLEGFAGGLLIGLAAALMLLGLGRIAGVSGIAGRAFAINSSSLPKSSAWAFLVGLPVGAILIVLATSAERPEFAGWPIILTAGLIVGFGTRMGSGCTSGHGVCGLSRFSQRSIVATLTFIATGVATVFIMGALS</sequence>
<organism evidence="10 11">
    <name type="scientific">Qipengyuania polymorpha</name>
    <dbReference type="NCBI Taxonomy" id="2867234"/>
    <lineage>
        <taxon>Bacteria</taxon>
        <taxon>Pseudomonadati</taxon>
        <taxon>Pseudomonadota</taxon>
        <taxon>Alphaproteobacteria</taxon>
        <taxon>Sphingomonadales</taxon>
        <taxon>Erythrobacteraceae</taxon>
        <taxon>Qipengyuania</taxon>
    </lineage>
</organism>
<keyword evidence="6 9" id="KW-1133">Transmembrane helix</keyword>
<evidence type="ECO:0000256" key="9">
    <source>
        <dbReference type="SAM" id="Phobius"/>
    </source>
</evidence>
<proteinExistence type="inferred from homology"/>
<comment type="subcellular location">
    <subcellularLocation>
        <location evidence="1">Cell inner membrane</location>
        <topology evidence="1">Multi-pass membrane protein</topology>
    </subcellularLocation>
</comment>
<keyword evidence="11" id="KW-1185">Reference proteome</keyword>